<name>A0AB40ACK0_DROSZ</name>
<evidence type="ECO:0000313" key="4">
    <source>
        <dbReference type="RefSeq" id="XP_016931787.2"/>
    </source>
</evidence>
<gene>
    <name evidence="4 5" type="primary">LOC108011207</name>
</gene>
<keyword evidence="3" id="KW-1185">Reference proteome</keyword>
<dbReference type="Pfam" id="PF16064">
    <property type="entry name" value="DUF4806"/>
    <property type="match status" value="1"/>
</dbReference>
<proteinExistence type="predicted"/>
<evidence type="ECO:0000259" key="2">
    <source>
        <dbReference type="Pfam" id="PF16064"/>
    </source>
</evidence>
<dbReference type="Proteomes" id="UP001652628">
    <property type="component" value="Chromosome X"/>
</dbReference>
<dbReference type="GeneID" id="108011207"/>
<feature type="region of interest" description="Disordered" evidence="1">
    <location>
        <begin position="180"/>
        <end position="199"/>
    </location>
</feature>
<feature type="domain" description="DUF4806" evidence="2">
    <location>
        <begin position="74"/>
        <end position="149"/>
    </location>
</feature>
<accession>A0AB40ACK0</accession>
<sequence>MQNVPTPSKESRSAGLDGRIQRLEEEVRAMGSEVRKMRTDLAELKAVNSAILDSTAQMLALWRKMAPVEPTLKADFPIRSLDHLKEVDDKIYGKMEKYVPLFKSILGNNLIKNLDQIISPEVIIQLNYSGSRHKYGLANFHNLNSVLQESQKREGYALLDYVKDIRLAFVRQKNKIYKGKSALKKAKPEPGAEPESDSD</sequence>
<dbReference type="InterPro" id="IPR032071">
    <property type="entry name" value="DUF4806"/>
</dbReference>
<protein>
    <recommendedName>
        <fullName evidence="2">DUF4806 domain-containing protein</fullName>
    </recommendedName>
</protein>
<reference evidence="4 5" key="1">
    <citation type="submission" date="2025-05" db="UniProtKB">
        <authorList>
            <consortium name="RefSeq"/>
        </authorList>
    </citation>
    <scope>IDENTIFICATION</scope>
</reference>
<evidence type="ECO:0000256" key="1">
    <source>
        <dbReference type="SAM" id="MobiDB-lite"/>
    </source>
</evidence>
<evidence type="ECO:0000313" key="5">
    <source>
        <dbReference type="RefSeq" id="XP_036676056.2"/>
    </source>
</evidence>
<organism evidence="3 5">
    <name type="scientific">Drosophila suzukii</name>
    <name type="common">Spotted-wing drosophila fruit fly</name>
    <dbReference type="NCBI Taxonomy" id="28584"/>
    <lineage>
        <taxon>Eukaryota</taxon>
        <taxon>Metazoa</taxon>
        <taxon>Ecdysozoa</taxon>
        <taxon>Arthropoda</taxon>
        <taxon>Hexapoda</taxon>
        <taxon>Insecta</taxon>
        <taxon>Pterygota</taxon>
        <taxon>Neoptera</taxon>
        <taxon>Endopterygota</taxon>
        <taxon>Diptera</taxon>
        <taxon>Brachycera</taxon>
        <taxon>Muscomorpha</taxon>
        <taxon>Ephydroidea</taxon>
        <taxon>Drosophilidae</taxon>
        <taxon>Drosophila</taxon>
        <taxon>Sophophora</taxon>
    </lineage>
</organism>
<evidence type="ECO:0000313" key="3">
    <source>
        <dbReference type="Proteomes" id="UP001652628"/>
    </source>
</evidence>
<dbReference type="RefSeq" id="XP_036676056.2">
    <property type="nucleotide sequence ID" value="XM_036820161.3"/>
</dbReference>
<dbReference type="RefSeq" id="XP_016931787.2">
    <property type="nucleotide sequence ID" value="XM_017076298.4"/>
</dbReference>